<dbReference type="Gene3D" id="2.20.25.110">
    <property type="entry name" value="S-adenosyl-L-methionine-dependent methyltransferases"/>
    <property type="match status" value="1"/>
</dbReference>
<feature type="domain" description="Methyltransferase" evidence="3">
    <location>
        <begin position="73"/>
        <end position="167"/>
    </location>
</feature>
<evidence type="ECO:0000313" key="5">
    <source>
        <dbReference type="Proteomes" id="UP001199916"/>
    </source>
</evidence>
<dbReference type="CDD" id="cd02440">
    <property type="entry name" value="AdoMet_MTases"/>
    <property type="match status" value="1"/>
</dbReference>
<evidence type="ECO:0000256" key="1">
    <source>
        <dbReference type="ARBA" id="ARBA00022603"/>
    </source>
</evidence>
<protein>
    <submittedName>
        <fullName evidence="4">Methyltransferase domain-containing protein</fullName>
    </submittedName>
</protein>
<evidence type="ECO:0000313" key="4">
    <source>
        <dbReference type="EMBL" id="MCE5173680.1"/>
    </source>
</evidence>
<dbReference type="GO" id="GO:0032259">
    <property type="term" value="P:methylation"/>
    <property type="evidence" value="ECO:0007669"/>
    <property type="project" value="UniProtKB-KW"/>
</dbReference>
<evidence type="ECO:0000259" key="3">
    <source>
        <dbReference type="Pfam" id="PF13649"/>
    </source>
</evidence>
<dbReference type="Gene3D" id="3.40.50.150">
    <property type="entry name" value="Vaccinia Virus protein VP39"/>
    <property type="match status" value="1"/>
</dbReference>
<proteinExistence type="predicted"/>
<dbReference type="InterPro" id="IPR029063">
    <property type="entry name" value="SAM-dependent_MTases_sf"/>
</dbReference>
<dbReference type="Pfam" id="PF13649">
    <property type="entry name" value="Methyltransf_25"/>
    <property type="match status" value="1"/>
</dbReference>
<dbReference type="SUPFAM" id="SSF53335">
    <property type="entry name" value="S-adenosyl-L-methionine-dependent methyltransferases"/>
    <property type="match status" value="1"/>
</dbReference>
<dbReference type="PANTHER" id="PTHR43861:SF1">
    <property type="entry name" value="TRANS-ACONITATE 2-METHYLTRANSFERASE"/>
    <property type="match status" value="1"/>
</dbReference>
<name>A0ABS8YSS4_9BACL</name>
<keyword evidence="5" id="KW-1185">Reference proteome</keyword>
<reference evidence="4 5" key="1">
    <citation type="submission" date="2021-11" db="EMBL/GenBank/DDBJ databases">
        <title>Draft genome sequence of Paenibacillus profundus YoMME, a new Gram-positive bacteria with exoelectrogenic properties.</title>
        <authorList>
            <person name="Hubenova Y."/>
            <person name="Hubenova E."/>
            <person name="Manasiev Y."/>
            <person name="Peykov S."/>
            <person name="Mitov M."/>
        </authorList>
    </citation>
    <scope>NUCLEOTIDE SEQUENCE [LARGE SCALE GENOMIC DNA]</scope>
    <source>
        <strain evidence="4 5">YoMME</strain>
    </source>
</reference>
<sequence length="281" mass="32113">MVINIEKLLEIAKNPEPFEEGTQEIWLDPDRADLVLKGHFDENIPGGSRDSSFIDETIDFVNNLAPVEKYKKVIDLGCGPGLYSQRLAMRGYDVVGVDFNQNSIDYAIREAQEKNLSIDYRNEDITNIELENDFDLALLIYQIYGVFNPTKRKKILSNIHRGLKPGGLVLLDVLSDTSYEKFEPKIVWTLSNEGSIFSDKRHLTLYAALKYPNKVTVERSILVFDDGELVNYNYWNQNFSIEDLEKEVDEAGFTLEKVYADVNGGEYVNNSEFFAAVLKKK</sequence>
<keyword evidence="2" id="KW-0808">Transferase</keyword>
<dbReference type="InterPro" id="IPR041698">
    <property type="entry name" value="Methyltransf_25"/>
</dbReference>
<dbReference type="EMBL" id="JAJNBZ010000069">
    <property type="protein sequence ID" value="MCE5173680.1"/>
    <property type="molecule type" value="Genomic_DNA"/>
</dbReference>
<dbReference type="GO" id="GO:0008168">
    <property type="term" value="F:methyltransferase activity"/>
    <property type="evidence" value="ECO:0007669"/>
    <property type="project" value="UniProtKB-KW"/>
</dbReference>
<evidence type="ECO:0000256" key="2">
    <source>
        <dbReference type="ARBA" id="ARBA00022679"/>
    </source>
</evidence>
<accession>A0ABS8YSS4</accession>
<organism evidence="4 5">
    <name type="scientific">Paenibacillus profundus</name>
    <dbReference type="NCBI Taxonomy" id="1173085"/>
    <lineage>
        <taxon>Bacteria</taxon>
        <taxon>Bacillati</taxon>
        <taxon>Bacillota</taxon>
        <taxon>Bacilli</taxon>
        <taxon>Bacillales</taxon>
        <taxon>Paenibacillaceae</taxon>
        <taxon>Paenibacillus</taxon>
    </lineage>
</organism>
<dbReference type="RefSeq" id="WP_233699578.1">
    <property type="nucleotide sequence ID" value="NZ_JAJNBZ010000069.1"/>
</dbReference>
<dbReference type="Proteomes" id="UP001199916">
    <property type="component" value="Unassembled WGS sequence"/>
</dbReference>
<comment type="caution">
    <text evidence="4">The sequence shown here is derived from an EMBL/GenBank/DDBJ whole genome shotgun (WGS) entry which is preliminary data.</text>
</comment>
<gene>
    <name evidence="4" type="ORF">LQV63_31120</name>
</gene>
<dbReference type="PANTHER" id="PTHR43861">
    <property type="entry name" value="TRANS-ACONITATE 2-METHYLTRANSFERASE-RELATED"/>
    <property type="match status" value="1"/>
</dbReference>
<keyword evidence="1 4" id="KW-0489">Methyltransferase</keyword>